<accession>A0A0F8YLX8</accession>
<feature type="region of interest" description="Disordered" evidence="1">
    <location>
        <begin position="18"/>
        <end position="43"/>
    </location>
</feature>
<feature type="compositionally biased region" description="Basic and acidic residues" evidence="1">
    <location>
        <begin position="18"/>
        <end position="31"/>
    </location>
</feature>
<reference evidence="2" key="1">
    <citation type="journal article" date="2015" name="Nature">
        <title>Complex archaea that bridge the gap between prokaryotes and eukaryotes.</title>
        <authorList>
            <person name="Spang A."/>
            <person name="Saw J.H."/>
            <person name="Jorgensen S.L."/>
            <person name="Zaremba-Niedzwiedzka K."/>
            <person name="Martijn J."/>
            <person name="Lind A.E."/>
            <person name="van Eijk R."/>
            <person name="Schleper C."/>
            <person name="Guy L."/>
            <person name="Ettema T.J."/>
        </authorList>
    </citation>
    <scope>NUCLEOTIDE SEQUENCE</scope>
</reference>
<feature type="non-terminal residue" evidence="2">
    <location>
        <position position="1"/>
    </location>
</feature>
<dbReference type="AlphaFoldDB" id="A0A0F8YLX8"/>
<proteinExistence type="predicted"/>
<name>A0A0F8YLX8_9ZZZZ</name>
<protein>
    <submittedName>
        <fullName evidence="2">Uncharacterized protein</fullName>
    </submittedName>
</protein>
<organism evidence="2">
    <name type="scientific">marine sediment metagenome</name>
    <dbReference type="NCBI Taxonomy" id="412755"/>
    <lineage>
        <taxon>unclassified sequences</taxon>
        <taxon>metagenomes</taxon>
        <taxon>ecological metagenomes</taxon>
    </lineage>
</organism>
<sequence length="146" mass="16353">DGTNIQLTIGQGQVVKIEKRRNPNRAEKEQGIEPSYVDAHSDDPQDKHIFRAVQGTDVTSWPDGVWPCEAVGPKIQGNPLQLASPTCYPFTLNPTILDDVPRSFDGLKSYLADFESRYSKGFKGEGIVFHHPDGRMAKIKVRDFKQ</sequence>
<gene>
    <name evidence="2" type="ORF">LCGC14_3076940</name>
</gene>
<evidence type="ECO:0000256" key="1">
    <source>
        <dbReference type="SAM" id="MobiDB-lite"/>
    </source>
</evidence>
<dbReference type="EMBL" id="LAZR01065611">
    <property type="protein sequence ID" value="KKK55199.1"/>
    <property type="molecule type" value="Genomic_DNA"/>
</dbReference>
<evidence type="ECO:0000313" key="2">
    <source>
        <dbReference type="EMBL" id="KKK55199.1"/>
    </source>
</evidence>
<comment type="caution">
    <text evidence="2">The sequence shown here is derived from an EMBL/GenBank/DDBJ whole genome shotgun (WGS) entry which is preliminary data.</text>
</comment>